<dbReference type="EMBL" id="AAHK01000196">
    <property type="protein sequence ID" value="EAN95683.1"/>
    <property type="molecule type" value="Genomic_DNA"/>
</dbReference>
<keyword evidence="2" id="KW-1185">Reference proteome</keyword>
<reference evidence="1 2" key="1">
    <citation type="journal article" date="2005" name="Science">
        <title>The genome sequence of Trypanosoma cruzi, etiologic agent of Chagas disease.</title>
        <authorList>
            <person name="El-Sayed N.M."/>
            <person name="Myler P.J."/>
            <person name="Bartholomeu D.C."/>
            <person name="Nilsson D."/>
            <person name="Aggarwal G."/>
            <person name="Tran A.N."/>
            <person name="Ghedin E."/>
            <person name="Worthey E.A."/>
            <person name="Delcher A.L."/>
            <person name="Blandin G."/>
            <person name="Westenberger S.J."/>
            <person name="Caler E."/>
            <person name="Cerqueira G.C."/>
            <person name="Branche C."/>
            <person name="Haas B."/>
            <person name="Anupama A."/>
            <person name="Arner E."/>
            <person name="Aslund L."/>
            <person name="Attipoe P."/>
            <person name="Bontempi E."/>
            <person name="Bringaud F."/>
            <person name="Burton P."/>
            <person name="Cadag E."/>
            <person name="Campbell D.A."/>
            <person name="Carrington M."/>
            <person name="Crabtree J."/>
            <person name="Darban H."/>
            <person name="da Silveira J.F."/>
            <person name="de Jong P."/>
            <person name="Edwards K."/>
            <person name="Englund P.T."/>
            <person name="Fazelina G."/>
            <person name="Feldblyum T."/>
            <person name="Ferella M."/>
            <person name="Frasch A.C."/>
            <person name="Gull K."/>
            <person name="Horn D."/>
            <person name="Hou L."/>
            <person name="Huang Y."/>
            <person name="Kindlund E."/>
            <person name="Klingbeil M."/>
            <person name="Kluge S."/>
            <person name="Koo H."/>
            <person name="Lacerda D."/>
            <person name="Levin M.J."/>
            <person name="Lorenzi H."/>
            <person name="Louie T."/>
            <person name="Machado C.R."/>
            <person name="McCulloch R."/>
            <person name="McKenna A."/>
            <person name="Mizuno Y."/>
            <person name="Mottram J.C."/>
            <person name="Nelson S."/>
            <person name="Ochaya S."/>
            <person name="Osoegawa K."/>
            <person name="Pai G."/>
            <person name="Parsons M."/>
            <person name="Pentony M."/>
            <person name="Pettersson U."/>
            <person name="Pop M."/>
            <person name="Ramirez J.L."/>
            <person name="Rinta J."/>
            <person name="Robertson L."/>
            <person name="Salzberg S.L."/>
            <person name="Sanchez D.O."/>
            <person name="Seyler A."/>
            <person name="Sharma R."/>
            <person name="Shetty J."/>
            <person name="Simpson A.J."/>
            <person name="Sisk E."/>
            <person name="Tammi M.T."/>
            <person name="Tarleton R."/>
            <person name="Teixeira S."/>
            <person name="Van Aken S."/>
            <person name="Vogt C."/>
            <person name="Ward P.N."/>
            <person name="Wickstead B."/>
            <person name="Wortman J."/>
            <person name="White O."/>
            <person name="Fraser C.M."/>
            <person name="Stuart K.D."/>
            <person name="Andersson B."/>
        </authorList>
    </citation>
    <scope>NUCLEOTIDE SEQUENCE [LARGE SCALE GENOMIC DNA]</scope>
    <source>
        <strain evidence="1 2">CL Brener</strain>
    </source>
</reference>
<dbReference type="KEGG" id="tcr:506139.90"/>
<proteinExistence type="predicted"/>
<protein>
    <submittedName>
        <fullName evidence="1">Uncharacterized protein</fullName>
    </submittedName>
</protein>
<name>Q4DT33_TRYCC</name>
<dbReference type="GeneID" id="3549560"/>
<dbReference type="RefSeq" id="XP_817534.1">
    <property type="nucleotide sequence ID" value="XM_812441.1"/>
</dbReference>
<gene>
    <name evidence="1" type="ORF">Tc00.1047053506139.90</name>
</gene>
<organism evidence="1 2">
    <name type="scientific">Trypanosoma cruzi (strain CL Brener)</name>
    <dbReference type="NCBI Taxonomy" id="353153"/>
    <lineage>
        <taxon>Eukaryota</taxon>
        <taxon>Discoba</taxon>
        <taxon>Euglenozoa</taxon>
        <taxon>Kinetoplastea</taxon>
        <taxon>Metakinetoplastina</taxon>
        <taxon>Trypanosomatida</taxon>
        <taxon>Trypanosomatidae</taxon>
        <taxon>Trypanosoma</taxon>
        <taxon>Schizotrypanum</taxon>
    </lineage>
</organism>
<dbReference type="Proteomes" id="UP000002296">
    <property type="component" value="Unassembled WGS sequence"/>
</dbReference>
<dbReference type="PaxDb" id="353153-Q4DT33"/>
<dbReference type="InParanoid" id="Q4DT33"/>
<evidence type="ECO:0000313" key="1">
    <source>
        <dbReference type="EMBL" id="EAN95683.1"/>
    </source>
</evidence>
<evidence type="ECO:0000313" key="2">
    <source>
        <dbReference type="Proteomes" id="UP000002296"/>
    </source>
</evidence>
<dbReference type="AlphaFoldDB" id="Q4DT33"/>
<comment type="caution">
    <text evidence="1">The sequence shown here is derived from an EMBL/GenBank/DDBJ whole genome shotgun (WGS) entry which is preliminary data.</text>
</comment>
<accession>Q4DT33</accession>
<sequence length="148" mass="15771">MRSCLVGCVHSALHHGGEAVAPCPAPTHLHSLGVWHRDSCTASLGPRASSKDASAHLAASPAPLRRIIGFRAPHSTNASRVSGILRACVAQSAWKPCRRQYIGRQRRPFLCREMPSSTDCDASAATWRSPRATSTPHMLSTALLSGAL</sequence>